<sequence>FTDLHFPEKVEQDDPLYEKAYFKVADVDDYEAVKEAIKKTDIDWRRYDLIDNNGNLDTMASNFNDLEKISNTLLIVVTAASFAILFLIFIFWIRSRTNEIGILMSLGIAKGKILLQILSEAFLIGIAAVALSFLFAPAVSNAAADYLAGRQEQQAELQKEMDAGKVATDYQAPELTVKNVETEITPFMLTADAAGVSALIIASTCAAGILIFRKNPKDILSEMS</sequence>
<reference evidence="8" key="1">
    <citation type="journal article" date="2021" name="PeerJ">
        <title>Extensive microbial diversity within the chicken gut microbiome revealed by metagenomics and culture.</title>
        <authorList>
            <person name="Gilroy R."/>
            <person name="Ravi A."/>
            <person name="Getino M."/>
            <person name="Pursley I."/>
            <person name="Horton D.L."/>
            <person name="Alikhan N.F."/>
            <person name="Baker D."/>
            <person name="Gharbi K."/>
            <person name="Hall N."/>
            <person name="Watson M."/>
            <person name="Adriaenssens E.M."/>
            <person name="Foster-Nyarko E."/>
            <person name="Jarju S."/>
            <person name="Secka A."/>
            <person name="Antonio M."/>
            <person name="Oren A."/>
            <person name="Chaudhuri R.R."/>
            <person name="La Ragione R."/>
            <person name="Hildebrand F."/>
            <person name="Pallen M.J."/>
        </authorList>
    </citation>
    <scope>NUCLEOTIDE SEQUENCE</scope>
    <source>
        <strain evidence="8">CHK165-2605</strain>
    </source>
</reference>
<evidence type="ECO:0000256" key="1">
    <source>
        <dbReference type="ARBA" id="ARBA00004651"/>
    </source>
</evidence>
<dbReference type="PANTHER" id="PTHR30572:SF9">
    <property type="entry name" value="ABC TRANSPORTER PERMEASE PROTEIN"/>
    <property type="match status" value="1"/>
</dbReference>
<reference evidence="8" key="2">
    <citation type="submission" date="2021-04" db="EMBL/GenBank/DDBJ databases">
        <authorList>
            <person name="Gilroy R."/>
        </authorList>
    </citation>
    <scope>NUCLEOTIDE SEQUENCE</scope>
    <source>
        <strain evidence="8">CHK165-2605</strain>
    </source>
</reference>
<dbReference type="Pfam" id="PF02687">
    <property type="entry name" value="FtsX"/>
    <property type="match status" value="1"/>
</dbReference>
<keyword evidence="2" id="KW-1003">Cell membrane</keyword>
<dbReference type="GO" id="GO:0005886">
    <property type="term" value="C:plasma membrane"/>
    <property type="evidence" value="ECO:0007669"/>
    <property type="project" value="UniProtKB-SubCell"/>
</dbReference>
<keyword evidence="3 6" id="KW-0812">Transmembrane</keyword>
<evidence type="ECO:0000256" key="6">
    <source>
        <dbReference type="SAM" id="Phobius"/>
    </source>
</evidence>
<keyword evidence="5 6" id="KW-0472">Membrane</keyword>
<dbReference type="InterPro" id="IPR003838">
    <property type="entry name" value="ABC3_permease_C"/>
</dbReference>
<comment type="subcellular location">
    <subcellularLocation>
        <location evidence="1">Cell membrane</location>
        <topology evidence="1">Multi-pass membrane protein</topology>
    </subcellularLocation>
</comment>
<organism evidence="8 9">
    <name type="scientific">Candidatus Mediterraneibacter gallistercoris</name>
    <dbReference type="NCBI Taxonomy" id="2838671"/>
    <lineage>
        <taxon>Bacteria</taxon>
        <taxon>Bacillati</taxon>
        <taxon>Bacillota</taxon>
        <taxon>Clostridia</taxon>
        <taxon>Lachnospirales</taxon>
        <taxon>Lachnospiraceae</taxon>
        <taxon>Mediterraneibacter</taxon>
    </lineage>
</organism>
<protein>
    <submittedName>
        <fullName evidence="8">ABC transporter permease</fullName>
    </submittedName>
</protein>
<dbReference type="EMBL" id="DWWI01000060">
    <property type="protein sequence ID" value="HJC42594.1"/>
    <property type="molecule type" value="Genomic_DNA"/>
</dbReference>
<feature type="transmembrane region" description="Helical" evidence="6">
    <location>
        <begin position="113"/>
        <end position="136"/>
    </location>
</feature>
<feature type="domain" description="ABC3 transporter permease C-terminal" evidence="7">
    <location>
        <begin position="72"/>
        <end position="143"/>
    </location>
</feature>
<dbReference type="InterPro" id="IPR050250">
    <property type="entry name" value="Macrolide_Exporter_MacB"/>
</dbReference>
<keyword evidence="4 6" id="KW-1133">Transmembrane helix</keyword>
<dbReference type="Proteomes" id="UP000823895">
    <property type="component" value="Unassembled WGS sequence"/>
</dbReference>
<evidence type="ECO:0000256" key="3">
    <source>
        <dbReference type="ARBA" id="ARBA00022692"/>
    </source>
</evidence>
<evidence type="ECO:0000313" key="9">
    <source>
        <dbReference type="Proteomes" id="UP000823895"/>
    </source>
</evidence>
<gene>
    <name evidence="8" type="ORF">H9756_02775</name>
</gene>
<feature type="transmembrane region" description="Helical" evidence="6">
    <location>
        <begin position="73"/>
        <end position="93"/>
    </location>
</feature>
<proteinExistence type="predicted"/>
<evidence type="ECO:0000313" key="8">
    <source>
        <dbReference type="EMBL" id="HJC42594.1"/>
    </source>
</evidence>
<feature type="non-terminal residue" evidence="8">
    <location>
        <position position="1"/>
    </location>
</feature>
<accession>A0A9D2P4P2</accession>
<evidence type="ECO:0000256" key="2">
    <source>
        <dbReference type="ARBA" id="ARBA00022475"/>
    </source>
</evidence>
<feature type="transmembrane region" description="Helical" evidence="6">
    <location>
        <begin position="193"/>
        <end position="212"/>
    </location>
</feature>
<name>A0A9D2P4P2_9FIRM</name>
<dbReference type="GO" id="GO:0022857">
    <property type="term" value="F:transmembrane transporter activity"/>
    <property type="evidence" value="ECO:0007669"/>
    <property type="project" value="TreeGrafter"/>
</dbReference>
<dbReference type="AlphaFoldDB" id="A0A9D2P4P2"/>
<comment type="caution">
    <text evidence="8">The sequence shown here is derived from an EMBL/GenBank/DDBJ whole genome shotgun (WGS) entry which is preliminary data.</text>
</comment>
<evidence type="ECO:0000259" key="7">
    <source>
        <dbReference type="Pfam" id="PF02687"/>
    </source>
</evidence>
<evidence type="ECO:0000256" key="4">
    <source>
        <dbReference type="ARBA" id="ARBA00022989"/>
    </source>
</evidence>
<evidence type="ECO:0000256" key="5">
    <source>
        <dbReference type="ARBA" id="ARBA00023136"/>
    </source>
</evidence>
<dbReference type="PANTHER" id="PTHR30572">
    <property type="entry name" value="MEMBRANE COMPONENT OF TRANSPORTER-RELATED"/>
    <property type="match status" value="1"/>
</dbReference>